<reference evidence="3 4" key="1">
    <citation type="submission" date="2016-11" db="EMBL/GenBank/DDBJ databases">
        <authorList>
            <person name="Jaros S."/>
            <person name="Januszkiewicz K."/>
            <person name="Wedrychowicz H."/>
        </authorList>
    </citation>
    <scope>NUCLEOTIDE SEQUENCE [LARGE SCALE GENOMIC DNA]</scope>
    <source>
        <strain evidence="3 4">DSM 43832</strain>
    </source>
</reference>
<dbReference type="PANTHER" id="PTHR21708">
    <property type="entry name" value="PROBABLE 2-DEHYDROPANTOATE 2-REDUCTASE"/>
    <property type="match status" value="1"/>
</dbReference>
<dbReference type="InterPro" id="IPR051402">
    <property type="entry name" value="KPR-Related"/>
</dbReference>
<evidence type="ECO:0000313" key="4">
    <source>
        <dbReference type="Proteomes" id="UP000184363"/>
    </source>
</evidence>
<dbReference type="InterPro" id="IPR013332">
    <property type="entry name" value="KPR_N"/>
</dbReference>
<dbReference type="Proteomes" id="UP000184363">
    <property type="component" value="Unassembled WGS sequence"/>
</dbReference>
<organism evidence="3 4">
    <name type="scientific">Pseudonocardia thermophila</name>
    <dbReference type="NCBI Taxonomy" id="1848"/>
    <lineage>
        <taxon>Bacteria</taxon>
        <taxon>Bacillati</taxon>
        <taxon>Actinomycetota</taxon>
        <taxon>Actinomycetes</taxon>
        <taxon>Pseudonocardiales</taxon>
        <taxon>Pseudonocardiaceae</taxon>
        <taxon>Pseudonocardia</taxon>
    </lineage>
</organism>
<sequence length="315" mass="32738">MGAGGVGATIGGRLFEAGFDVLLVARGAHLEALVARGLRLEEPGRSRAIPVPAAAAADWRPGDVALVCVKSQDTAGALAGVPRDVPVVCAQNGVANERWAHEAGFTAVYGVCVVLPGEIVEPGVVVDAFTPAPGLLDVGRWPEGVDARAEQIAADLRAAGFRSRAVPDVMRWKYRKLIRNLTNAADAACAPDDPDLRELLRAACREGEQVIAAAGIPIVSRAEDEQHRGDLRIVPVGGREREGSSTRQSLRRGSGSVEVDHLNGEIVRLGARHGVPTPVNAVLLATVTEMAAAGEPPGTRRAADLLAAAARAVAS</sequence>
<dbReference type="EMBL" id="FRAP01000006">
    <property type="protein sequence ID" value="SHK43853.1"/>
    <property type="molecule type" value="Genomic_DNA"/>
</dbReference>
<gene>
    <name evidence="3" type="ORF">SAMN05443637_106136</name>
</gene>
<dbReference type="STRING" id="1848.SAMN05443637_106136"/>
<name>A0A1M6SGJ2_PSETH</name>
<dbReference type="SUPFAM" id="SSF51735">
    <property type="entry name" value="NAD(P)-binding Rossmann-fold domains"/>
    <property type="match status" value="1"/>
</dbReference>
<keyword evidence="4" id="KW-1185">Reference proteome</keyword>
<evidence type="ECO:0000313" key="3">
    <source>
        <dbReference type="EMBL" id="SHK43853.1"/>
    </source>
</evidence>
<protein>
    <submittedName>
        <fullName evidence="3">2-dehydropantoate 2-reductase</fullName>
    </submittedName>
</protein>
<feature type="domain" description="Ketopantoate reductase C-terminal" evidence="2">
    <location>
        <begin position="170"/>
        <end position="289"/>
    </location>
</feature>
<evidence type="ECO:0000259" key="1">
    <source>
        <dbReference type="Pfam" id="PF02558"/>
    </source>
</evidence>
<dbReference type="Gene3D" id="1.10.1040.10">
    <property type="entry name" value="N-(1-d-carboxylethyl)-l-norvaline Dehydrogenase, domain 2"/>
    <property type="match status" value="1"/>
</dbReference>
<dbReference type="InterPro" id="IPR013328">
    <property type="entry name" value="6PGD_dom2"/>
</dbReference>
<dbReference type="PANTHER" id="PTHR21708:SF26">
    <property type="entry name" value="2-DEHYDROPANTOATE 2-REDUCTASE"/>
    <property type="match status" value="1"/>
</dbReference>
<feature type="domain" description="Ketopantoate reductase N-terminal" evidence="1">
    <location>
        <begin position="1"/>
        <end position="128"/>
    </location>
</feature>
<dbReference type="AlphaFoldDB" id="A0A1M6SGJ2"/>
<dbReference type="GO" id="GO:0005737">
    <property type="term" value="C:cytoplasm"/>
    <property type="evidence" value="ECO:0007669"/>
    <property type="project" value="TreeGrafter"/>
</dbReference>
<dbReference type="Gene3D" id="3.40.50.720">
    <property type="entry name" value="NAD(P)-binding Rossmann-like Domain"/>
    <property type="match status" value="1"/>
</dbReference>
<dbReference type="InterPro" id="IPR008927">
    <property type="entry name" value="6-PGluconate_DH-like_C_sf"/>
</dbReference>
<dbReference type="InterPro" id="IPR013752">
    <property type="entry name" value="KPA_reductase"/>
</dbReference>
<dbReference type="Pfam" id="PF02558">
    <property type="entry name" value="ApbA"/>
    <property type="match status" value="1"/>
</dbReference>
<dbReference type="InterPro" id="IPR036291">
    <property type="entry name" value="NAD(P)-bd_dom_sf"/>
</dbReference>
<accession>A0A1M6SGJ2</accession>
<dbReference type="Pfam" id="PF08546">
    <property type="entry name" value="ApbA_C"/>
    <property type="match status" value="1"/>
</dbReference>
<proteinExistence type="predicted"/>
<dbReference type="SUPFAM" id="SSF48179">
    <property type="entry name" value="6-phosphogluconate dehydrogenase C-terminal domain-like"/>
    <property type="match status" value="1"/>
</dbReference>
<evidence type="ECO:0000259" key="2">
    <source>
        <dbReference type="Pfam" id="PF08546"/>
    </source>
</evidence>